<keyword evidence="4" id="KW-1185">Reference proteome</keyword>
<comment type="caution">
    <text evidence="2">The sequence shown here is derived from an EMBL/GenBank/DDBJ whole genome shotgun (WGS) entry which is preliminary data.</text>
</comment>
<dbReference type="EMBL" id="JACIEG010000002">
    <property type="protein sequence ID" value="MBB3968963.1"/>
    <property type="molecule type" value="Genomic_DNA"/>
</dbReference>
<reference evidence="1 4" key="3">
    <citation type="submission" date="2020-08" db="EMBL/GenBank/DDBJ databases">
        <title>Genomic Encyclopedia of Type Strains, Phase IV (KMG-IV): sequencing the most valuable type-strain genomes for metagenomic binning, comparative biology and taxonomic classification.</title>
        <authorList>
            <person name="Goeker M."/>
        </authorList>
    </citation>
    <scope>NUCLEOTIDE SEQUENCE [LARGE SCALE GENOMIC DNA]</scope>
    <source>
        <strain evidence="1 4">DSM 100995</strain>
    </source>
</reference>
<accession>A0A4Y8AGP3</accession>
<dbReference type="Proteomes" id="UP000583101">
    <property type="component" value="Unassembled WGS sequence"/>
</dbReference>
<evidence type="ECO:0000313" key="2">
    <source>
        <dbReference type="EMBL" id="TEW67415.1"/>
    </source>
</evidence>
<reference evidence="2 3" key="1">
    <citation type="journal article" date="2016" name="Int. J. Syst. Evol. Microbiol.">
        <title>Proposal of Mucilaginibacter phyllosphaerae sp. nov. isolated from the phyllosphere of Galium album.</title>
        <authorList>
            <person name="Aydogan E.L."/>
            <person name="Busse H.J."/>
            <person name="Moser G."/>
            <person name="Muller C."/>
            <person name="Kampfer P."/>
            <person name="Glaeser S.P."/>
        </authorList>
    </citation>
    <scope>NUCLEOTIDE SEQUENCE [LARGE SCALE GENOMIC DNA]</scope>
    <source>
        <strain evidence="2 3">PP-F2FG21</strain>
    </source>
</reference>
<dbReference type="EMBL" id="SNQG01000002">
    <property type="protein sequence ID" value="TEW67415.1"/>
    <property type="molecule type" value="Genomic_DNA"/>
</dbReference>
<proteinExistence type="predicted"/>
<name>A0A4Y8AGP3_9SPHI</name>
<protein>
    <submittedName>
        <fullName evidence="2">Polymerase</fullName>
    </submittedName>
</protein>
<dbReference type="RefSeq" id="WP_134335468.1">
    <property type="nucleotide sequence ID" value="NZ_BMCZ01000009.1"/>
</dbReference>
<evidence type="ECO:0000313" key="4">
    <source>
        <dbReference type="Proteomes" id="UP000583101"/>
    </source>
</evidence>
<dbReference type="AlphaFoldDB" id="A0A4Y8AGP3"/>
<dbReference type="OrthoDB" id="9771071at2"/>
<sequence>MALQRMKKLINIILLFLLVQPVFAQVKILPKFIRRMYFEKDTSKRGSFVLLPVISSAPETGLEGGGSALYSFYTDTLSKNTRVSNIFAYATLTTKGQSRLNLSSSYWAPNNNYHFTGAIGYINFPFDFYGIGNNTAKADADRLGQKRLRVTFSGEKKIGRNIYVGLVAGGYDYRFHDRETGGIFTTDPTIEGKQGGTILYYGPSLIFDSRNNNTYTTSGGTLTSYLNIMNGAGSNSGYSGGFLNVEITHFFALSRKFVLAFDVQSQNMTGSQSPFYLLPALGSDEMMRGYYNGRFRDRNLLAGQTELRYRATERLGIVGFIGAGEVFHKDFDINQLKPNYGGGLRYFFDVQKGLSIRIDYGVGEKRSGESKQSGVYVGLGEAF</sequence>
<dbReference type="Proteomes" id="UP000297248">
    <property type="component" value="Unassembled WGS sequence"/>
</dbReference>
<organism evidence="2 3">
    <name type="scientific">Mucilaginibacter phyllosphaerae</name>
    <dbReference type="NCBI Taxonomy" id="1812349"/>
    <lineage>
        <taxon>Bacteria</taxon>
        <taxon>Pseudomonadati</taxon>
        <taxon>Bacteroidota</taxon>
        <taxon>Sphingobacteriia</taxon>
        <taxon>Sphingobacteriales</taxon>
        <taxon>Sphingobacteriaceae</taxon>
        <taxon>Mucilaginibacter</taxon>
    </lineage>
</organism>
<evidence type="ECO:0000313" key="1">
    <source>
        <dbReference type="EMBL" id="MBB3968963.1"/>
    </source>
</evidence>
<reference evidence="2" key="2">
    <citation type="submission" date="2019-03" db="EMBL/GenBank/DDBJ databases">
        <authorList>
            <person name="Yan Y.-Q."/>
            <person name="Du Z.-J."/>
        </authorList>
    </citation>
    <scope>NUCLEOTIDE SEQUENCE</scope>
    <source>
        <strain evidence="2">PP-F2FG21</strain>
    </source>
</reference>
<evidence type="ECO:0000313" key="3">
    <source>
        <dbReference type="Proteomes" id="UP000297248"/>
    </source>
</evidence>
<gene>
    <name evidence="2" type="ORF">E2R65_05345</name>
    <name evidence="1" type="ORF">GGR35_001555</name>
</gene>